<reference evidence="6 7" key="1">
    <citation type="submission" date="2016-10" db="EMBL/GenBank/DDBJ databases">
        <title>Paenibacillus species isolates.</title>
        <authorList>
            <person name="Beno S.M."/>
        </authorList>
    </citation>
    <scope>NUCLEOTIDE SEQUENCE [LARGE SCALE GENOMIC DNA]</scope>
    <source>
        <strain evidence="4 7">FSL H7-0604</strain>
        <strain evidence="5 6">FSL H7-0918</strain>
    </source>
</reference>
<protein>
    <recommendedName>
        <fullName evidence="2">DUF1648 domain-containing protein</fullName>
    </recommendedName>
</protein>
<dbReference type="OrthoDB" id="9808690at2"/>
<dbReference type="PIRSF" id="PIRSF038959">
    <property type="entry name" value="SdpI"/>
    <property type="match status" value="1"/>
</dbReference>
<feature type="transmembrane region" description="Helical" evidence="1">
    <location>
        <begin position="192"/>
        <end position="212"/>
    </location>
</feature>
<evidence type="ECO:0000313" key="5">
    <source>
        <dbReference type="EMBL" id="OME15808.1"/>
    </source>
</evidence>
<dbReference type="GO" id="GO:0009636">
    <property type="term" value="P:response to toxic substance"/>
    <property type="evidence" value="ECO:0007669"/>
    <property type="project" value="TreeGrafter"/>
</dbReference>
<keyword evidence="1" id="KW-0812">Transmembrane</keyword>
<sequence length="218" mass="24525">MMKDFKWRWQDTLIVILGLATLAYALINYSKLPQELPAQFGITGKVNRYWDKNIAIFVFGILGIVLPLIMQFTRSIDPKRDNYKKFENAYAMSRLAIGMLFNLMLVLSIAYGLGKDINVGKIAIGAVGIMFIALGNYMPQVKDNYLFGVRTAWTLANPEVWRKTHRLSGIMWMIGGLLIFAGAFLSGALSQLLIITALVLAIIVPILYSWMISRPLKS</sequence>
<dbReference type="InterPro" id="IPR026272">
    <property type="entry name" value="SdpI"/>
</dbReference>
<dbReference type="Proteomes" id="UP000187323">
    <property type="component" value="Unassembled WGS sequence"/>
</dbReference>
<dbReference type="EMBL" id="MKQP01000063">
    <property type="protein sequence ID" value="OMD22768.1"/>
    <property type="molecule type" value="Genomic_DNA"/>
</dbReference>
<evidence type="ECO:0000256" key="1">
    <source>
        <dbReference type="SAM" id="Phobius"/>
    </source>
</evidence>
<keyword evidence="1" id="KW-1133">Transmembrane helix</keyword>
<dbReference type="InterPro" id="IPR025962">
    <property type="entry name" value="SdpI/YhfL"/>
</dbReference>
<feature type="domain" description="DUF1648" evidence="2">
    <location>
        <begin position="17"/>
        <end position="63"/>
    </location>
</feature>
<evidence type="ECO:0000313" key="8">
    <source>
        <dbReference type="Proteomes" id="UP000249163"/>
    </source>
</evidence>
<feature type="transmembrane region" description="Helical" evidence="1">
    <location>
        <begin position="119"/>
        <end position="137"/>
    </location>
</feature>
<keyword evidence="1" id="KW-0472">Membrane</keyword>
<dbReference type="Pfam" id="PF13630">
    <property type="entry name" value="SdpI"/>
    <property type="match status" value="1"/>
</dbReference>
<evidence type="ECO:0000313" key="4">
    <source>
        <dbReference type="EMBL" id="OMD22768.1"/>
    </source>
</evidence>
<evidence type="ECO:0000259" key="2">
    <source>
        <dbReference type="Pfam" id="PF07853"/>
    </source>
</evidence>
<dbReference type="PANTHER" id="PTHR37810:SF5">
    <property type="entry name" value="IMMUNITY PROTEIN SDPI"/>
    <property type="match status" value="1"/>
</dbReference>
<dbReference type="GeneID" id="31573700"/>
<dbReference type="AlphaFoldDB" id="A0A1R0WWD4"/>
<dbReference type="Proteomes" id="UP000249163">
    <property type="component" value="Chromosome"/>
</dbReference>
<dbReference type="Pfam" id="PF07853">
    <property type="entry name" value="DUF1648"/>
    <property type="match status" value="1"/>
</dbReference>
<organism evidence="4 7">
    <name type="scientific">Paenibacillus odorifer</name>
    <dbReference type="NCBI Taxonomy" id="189426"/>
    <lineage>
        <taxon>Bacteria</taxon>
        <taxon>Bacillati</taxon>
        <taxon>Bacillota</taxon>
        <taxon>Bacilli</taxon>
        <taxon>Bacillales</taxon>
        <taxon>Paenibacillaceae</taxon>
        <taxon>Paenibacillus</taxon>
    </lineage>
</organism>
<evidence type="ECO:0000313" key="7">
    <source>
        <dbReference type="Proteomes" id="UP000187465"/>
    </source>
</evidence>
<feature type="transmembrane region" description="Helical" evidence="1">
    <location>
        <begin position="167"/>
        <end position="186"/>
    </location>
</feature>
<feature type="transmembrane region" description="Helical" evidence="1">
    <location>
        <begin position="49"/>
        <end position="70"/>
    </location>
</feature>
<dbReference type="Proteomes" id="UP000187465">
    <property type="component" value="Unassembled WGS sequence"/>
</dbReference>
<dbReference type="EMBL" id="CP021965">
    <property type="protein sequence ID" value="AWV35810.1"/>
    <property type="molecule type" value="Genomic_DNA"/>
</dbReference>
<dbReference type="InterPro" id="IPR012867">
    <property type="entry name" value="DUF1648"/>
</dbReference>
<dbReference type="EMBL" id="MPTO01000021">
    <property type="protein sequence ID" value="OME15808.1"/>
    <property type="molecule type" value="Genomic_DNA"/>
</dbReference>
<name>A0A1R0WWD4_9BACL</name>
<gene>
    <name evidence="4" type="ORF">BJP51_31220</name>
    <name evidence="5" type="ORF">BSK47_21145</name>
    <name evidence="3" type="ORF">CD191_26105</name>
</gene>
<evidence type="ECO:0000313" key="6">
    <source>
        <dbReference type="Proteomes" id="UP000187323"/>
    </source>
</evidence>
<feature type="transmembrane region" description="Helical" evidence="1">
    <location>
        <begin position="91"/>
        <end position="113"/>
    </location>
</feature>
<reference evidence="3 8" key="2">
    <citation type="submission" date="2017-06" db="EMBL/GenBank/DDBJ databases">
        <title>Complete genome sequence of Paenibacillus odorifer CBA7130.</title>
        <authorList>
            <person name="Nam Y.-D."/>
            <person name="Kang J."/>
            <person name="Chung W.-H."/>
        </authorList>
    </citation>
    <scope>NUCLEOTIDE SEQUENCE [LARGE SCALE GENOMIC DNA]</scope>
    <source>
        <strain evidence="3 8">CBA7130</strain>
    </source>
</reference>
<dbReference type="PANTHER" id="PTHR37810">
    <property type="entry name" value="IMMUNITY PROTEIN SDPI"/>
    <property type="match status" value="1"/>
</dbReference>
<accession>A0A1R0WWD4</accession>
<proteinExistence type="predicted"/>
<dbReference type="RefSeq" id="WP_052097330.1">
    <property type="nucleotide sequence ID" value="NZ_CP009428.1"/>
</dbReference>
<evidence type="ECO:0000313" key="3">
    <source>
        <dbReference type="EMBL" id="AWV35810.1"/>
    </source>
</evidence>